<feature type="compositionally biased region" description="Low complexity" evidence="1">
    <location>
        <begin position="298"/>
        <end position="317"/>
    </location>
</feature>
<protein>
    <submittedName>
        <fullName evidence="2">Uncharacterized protein</fullName>
    </submittedName>
</protein>
<feature type="region of interest" description="Disordered" evidence="1">
    <location>
        <begin position="232"/>
        <end position="254"/>
    </location>
</feature>
<sequence>MNLRPASGHIRYELPFIRPELRAHSALDCLLVVKLSLAAVRSLRKHRDPPSSPHAIFKSNTTLKQCIVVRRAIIYDHDGADDIRSWNEAGRLAAQIPSPASHPRARQPPHQMLKQCIFFRRERIYEVRGGGSTFGNQDWPSKPALSLNDSLTPSPTRQHRLYRANSIGSSPAPSASRPPPQHRSTCRASSMTSASLQLFLSAAHAFAMTLKSIASPSISSATLALALVPKWDPRPRSHSRLRPSPSPLLSGLASSSTPKLIIYPRLSPQVRPLFEPASPQASGAHPELSSDHPKLTNPPSISPALSSTSRRSPSLTIASQTIPRCPHPSE</sequence>
<feature type="region of interest" description="Disordered" evidence="1">
    <location>
        <begin position="272"/>
        <end position="330"/>
    </location>
</feature>
<dbReference type="KEGG" id="scm:SCHCO_02687422"/>
<evidence type="ECO:0000313" key="2">
    <source>
        <dbReference type="EMBL" id="EFJ01584.1"/>
    </source>
</evidence>
<proteinExistence type="predicted"/>
<organism evidence="3">
    <name type="scientific">Schizophyllum commune (strain H4-8 / FGSC 9210)</name>
    <name type="common">Split gill fungus</name>
    <dbReference type="NCBI Taxonomy" id="578458"/>
    <lineage>
        <taxon>Eukaryota</taxon>
        <taxon>Fungi</taxon>
        <taxon>Dikarya</taxon>
        <taxon>Basidiomycota</taxon>
        <taxon>Agaricomycotina</taxon>
        <taxon>Agaricomycetes</taxon>
        <taxon>Agaricomycetidae</taxon>
        <taxon>Agaricales</taxon>
        <taxon>Schizophyllaceae</taxon>
        <taxon>Schizophyllum</taxon>
    </lineage>
</organism>
<dbReference type="InParanoid" id="D8PP12"/>
<evidence type="ECO:0000313" key="3">
    <source>
        <dbReference type="Proteomes" id="UP000007431"/>
    </source>
</evidence>
<dbReference type="GeneID" id="9585856"/>
<feature type="region of interest" description="Disordered" evidence="1">
    <location>
        <begin position="131"/>
        <end position="189"/>
    </location>
</feature>
<dbReference type="EMBL" id="GL377302">
    <property type="protein sequence ID" value="EFJ01584.1"/>
    <property type="molecule type" value="Genomic_DNA"/>
</dbReference>
<feature type="non-terminal residue" evidence="2">
    <location>
        <position position="330"/>
    </location>
</feature>
<gene>
    <name evidence="2" type="ORF">SCHCODRAFT_102474</name>
</gene>
<reference evidence="2 3" key="1">
    <citation type="journal article" date="2010" name="Nat. Biotechnol.">
        <title>Genome sequence of the model mushroom Schizophyllum commune.</title>
        <authorList>
            <person name="Ohm R.A."/>
            <person name="de Jong J.F."/>
            <person name="Lugones L.G."/>
            <person name="Aerts A."/>
            <person name="Kothe E."/>
            <person name="Stajich J.E."/>
            <person name="de Vries R.P."/>
            <person name="Record E."/>
            <person name="Levasseur A."/>
            <person name="Baker S.E."/>
            <person name="Bartholomew K.A."/>
            <person name="Coutinho P.M."/>
            <person name="Erdmann S."/>
            <person name="Fowler T.J."/>
            <person name="Gathman A.C."/>
            <person name="Lombard V."/>
            <person name="Henrissat B."/>
            <person name="Knabe N."/>
            <person name="Kuees U."/>
            <person name="Lilly W.W."/>
            <person name="Lindquist E."/>
            <person name="Lucas S."/>
            <person name="Magnuson J.K."/>
            <person name="Piumi F."/>
            <person name="Raudaskoski M."/>
            <person name="Salamov A."/>
            <person name="Schmutz J."/>
            <person name="Schwarze F.W.M.R."/>
            <person name="vanKuyk P.A."/>
            <person name="Horton J.S."/>
            <person name="Grigoriev I.V."/>
            <person name="Woesten H.A.B."/>
        </authorList>
    </citation>
    <scope>NUCLEOTIDE SEQUENCE [LARGE SCALE GENOMIC DNA]</scope>
    <source>
        <strain evidence="3">H4-8 / FGSC 9210</strain>
    </source>
</reference>
<name>D8PP12_SCHCM</name>
<feature type="compositionally biased region" description="Polar residues" evidence="1">
    <location>
        <begin position="147"/>
        <end position="156"/>
    </location>
</feature>
<accession>D8PP12</accession>
<keyword evidence="3" id="KW-1185">Reference proteome</keyword>
<dbReference type="RefSeq" id="XP_003036486.1">
    <property type="nucleotide sequence ID" value="XM_003036440.1"/>
</dbReference>
<dbReference type="HOGENOM" id="CLU_781098_0_0_1"/>
<dbReference type="VEuPathDB" id="FungiDB:SCHCODRAFT_02687422"/>
<dbReference type="Proteomes" id="UP000007431">
    <property type="component" value="Unassembled WGS sequence"/>
</dbReference>
<dbReference type="AlphaFoldDB" id="D8PP12"/>
<evidence type="ECO:0000256" key="1">
    <source>
        <dbReference type="SAM" id="MobiDB-lite"/>
    </source>
</evidence>